<dbReference type="CDD" id="cd00408">
    <property type="entry name" value="DHDPS-like"/>
    <property type="match status" value="1"/>
</dbReference>
<gene>
    <name evidence="4" type="ORF">MU516_08825</name>
</gene>
<protein>
    <submittedName>
        <fullName evidence="4">Dihydrodipicolinate synthase family protein</fullName>
    </submittedName>
</protein>
<keyword evidence="5" id="KW-1185">Reference proteome</keyword>
<dbReference type="SUPFAM" id="SSF51569">
    <property type="entry name" value="Aldolase"/>
    <property type="match status" value="1"/>
</dbReference>
<dbReference type="EMBL" id="JANAVZ010000004">
    <property type="protein sequence ID" value="MCT4332972.1"/>
    <property type="molecule type" value="Genomic_DNA"/>
</dbReference>
<dbReference type="PANTHER" id="PTHR12128">
    <property type="entry name" value="DIHYDRODIPICOLINATE SYNTHASE"/>
    <property type="match status" value="1"/>
</dbReference>
<dbReference type="Proteomes" id="UP001320702">
    <property type="component" value="Unassembled WGS sequence"/>
</dbReference>
<dbReference type="PANTHER" id="PTHR12128:SF66">
    <property type="entry name" value="4-HYDROXY-2-OXOGLUTARATE ALDOLASE, MITOCHONDRIAL"/>
    <property type="match status" value="1"/>
</dbReference>
<evidence type="ECO:0000256" key="3">
    <source>
        <dbReference type="PIRNR" id="PIRNR001365"/>
    </source>
</evidence>
<dbReference type="Gene3D" id="3.20.20.70">
    <property type="entry name" value="Aldolase class I"/>
    <property type="match status" value="1"/>
</dbReference>
<dbReference type="SMART" id="SM01130">
    <property type="entry name" value="DHDPS"/>
    <property type="match status" value="1"/>
</dbReference>
<evidence type="ECO:0000313" key="4">
    <source>
        <dbReference type="EMBL" id="MCT4332972.1"/>
    </source>
</evidence>
<reference evidence="4 5" key="1">
    <citation type="submission" date="2022-04" db="EMBL/GenBank/DDBJ databases">
        <title>Paracoccus sp. YLB-12 draft genome sequence.</title>
        <authorList>
            <person name="Yu L."/>
        </authorList>
    </citation>
    <scope>NUCLEOTIDE SEQUENCE [LARGE SCALE GENOMIC DNA]</scope>
    <source>
        <strain evidence="4 5">YLB-12</strain>
    </source>
</reference>
<dbReference type="Pfam" id="PF00701">
    <property type="entry name" value="DHDPS"/>
    <property type="match status" value="1"/>
</dbReference>
<evidence type="ECO:0000256" key="1">
    <source>
        <dbReference type="ARBA" id="ARBA00007592"/>
    </source>
</evidence>
<dbReference type="PRINTS" id="PR00146">
    <property type="entry name" value="DHPICSNTHASE"/>
</dbReference>
<keyword evidence="2 3" id="KW-0456">Lyase</keyword>
<name>A0ABT2K8W0_9RHOB</name>
<dbReference type="RefSeq" id="WP_260276863.1">
    <property type="nucleotide sequence ID" value="NZ_JANAVZ010000004.1"/>
</dbReference>
<comment type="similarity">
    <text evidence="1 3">Belongs to the DapA family.</text>
</comment>
<proteinExistence type="inferred from homology"/>
<evidence type="ECO:0000313" key="5">
    <source>
        <dbReference type="Proteomes" id="UP001320702"/>
    </source>
</evidence>
<accession>A0ABT2K8W0</accession>
<comment type="caution">
    <text evidence="4">The sequence shown here is derived from an EMBL/GenBank/DDBJ whole genome shotgun (WGS) entry which is preliminary data.</text>
</comment>
<sequence>MTLFQGISAFPITPTDADGCADPAALRRLLDRLVAARVDSVGLLGSTGGYAYLGLAERQRVLDLALARVDGQVPVVTGVGALRTADAVALARHAERAGANGLLLAPVSYTPLTEDEVFHHFAAVSEAAGLPLCIYNNPSTTHFSFSVPLLARLAQLPNICAVKMPLPGDGDFAGEIGRLRDALPPDFVIGYSGDWGAAPSLLAGADAFFSVAAGLLPEPFLRLGRAAMSDDATLTGRIDAAFGLLWSLFRDFGSLRVVYAAANKLGLSDAQPPLPILPLPGTQHDRLREALEALPRP</sequence>
<dbReference type="InterPro" id="IPR002220">
    <property type="entry name" value="DapA-like"/>
</dbReference>
<dbReference type="InterPro" id="IPR013785">
    <property type="entry name" value="Aldolase_TIM"/>
</dbReference>
<evidence type="ECO:0000256" key="2">
    <source>
        <dbReference type="ARBA" id="ARBA00023239"/>
    </source>
</evidence>
<dbReference type="PIRSF" id="PIRSF001365">
    <property type="entry name" value="DHDPS"/>
    <property type="match status" value="1"/>
</dbReference>
<organism evidence="4 5">
    <name type="scientific">Paracoccus maritimus</name>
    <dbReference type="NCBI Taxonomy" id="2933292"/>
    <lineage>
        <taxon>Bacteria</taxon>
        <taxon>Pseudomonadati</taxon>
        <taxon>Pseudomonadota</taxon>
        <taxon>Alphaproteobacteria</taxon>
        <taxon>Rhodobacterales</taxon>
        <taxon>Paracoccaceae</taxon>
        <taxon>Paracoccus</taxon>
    </lineage>
</organism>